<keyword evidence="5 6" id="KW-0472">Membrane</keyword>
<evidence type="ECO:0000256" key="5">
    <source>
        <dbReference type="ARBA" id="ARBA00023136"/>
    </source>
</evidence>
<sequence>MTSSFVSSQVLGTVGVFATVSLAMYCLMRCFDPYWFRIRCRVSDLTEVRTGAESVAATSDNTPPKHWVSGTAGKLAELLPGADHDCFHARLTKAGIHRPSVASRLNTLRLLLTSVPAGVVLIAALAAWLPLVPALFAAFFLAGIGYLLPSMWLNRAVHRYQLMLRNALPDFLDLVVVCLDAGLSLQESVKRVGEELRFMHPSFAFELEIVQRDIELGSSVDRALQRFASRTDYDAVRTLSTLIREGQKFGTNVSEALRGHSEMLRLQREHTAEENAQKASVKIILPTMVFIFPAIFIVLVSPAAFKIQEAFVGK</sequence>
<evidence type="ECO:0000313" key="8">
    <source>
        <dbReference type="EMBL" id="QEG39616.1"/>
    </source>
</evidence>
<feature type="transmembrane region" description="Helical" evidence="6">
    <location>
        <begin position="283"/>
        <end position="305"/>
    </location>
</feature>
<dbReference type="OrthoDB" id="9810662at2"/>
<evidence type="ECO:0000256" key="3">
    <source>
        <dbReference type="ARBA" id="ARBA00022692"/>
    </source>
</evidence>
<accession>A0A5B9QRD7</accession>
<dbReference type="EMBL" id="CP042914">
    <property type="protein sequence ID" value="QEG39616.1"/>
    <property type="molecule type" value="Genomic_DNA"/>
</dbReference>
<proteinExistence type="predicted"/>
<keyword evidence="3 6" id="KW-0812">Transmembrane</keyword>
<dbReference type="PANTHER" id="PTHR35007">
    <property type="entry name" value="INTEGRAL MEMBRANE PROTEIN-RELATED"/>
    <property type="match status" value="1"/>
</dbReference>
<evidence type="ECO:0000256" key="1">
    <source>
        <dbReference type="ARBA" id="ARBA00004651"/>
    </source>
</evidence>
<evidence type="ECO:0000256" key="2">
    <source>
        <dbReference type="ARBA" id="ARBA00022475"/>
    </source>
</evidence>
<keyword evidence="4 6" id="KW-1133">Transmembrane helix</keyword>
<feature type="transmembrane region" description="Helical" evidence="6">
    <location>
        <begin position="134"/>
        <end position="153"/>
    </location>
</feature>
<evidence type="ECO:0000259" key="7">
    <source>
        <dbReference type="Pfam" id="PF00482"/>
    </source>
</evidence>
<dbReference type="GO" id="GO:0005886">
    <property type="term" value="C:plasma membrane"/>
    <property type="evidence" value="ECO:0007669"/>
    <property type="project" value="UniProtKB-SubCell"/>
</dbReference>
<dbReference type="Pfam" id="PF00482">
    <property type="entry name" value="T2SSF"/>
    <property type="match status" value="1"/>
</dbReference>
<feature type="domain" description="Type II secretion system protein GspF" evidence="7">
    <location>
        <begin position="171"/>
        <end position="300"/>
    </location>
</feature>
<dbReference type="InterPro" id="IPR018076">
    <property type="entry name" value="T2SS_GspF_dom"/>
</dbReference>
<dbReference type="AlphaFoldDB" id="A0A5B9QRD7"/>
<comment type="subcellular location">
    <subcellularLocation>
        <location evidence="1">Cell membrane</location>
        <topology evidence="1">Multi-pass membrane protein</topology>
    </subcellularLocation>
</comment>
<keyword evidence="2" id="KW-1003">Cell membrane</keyword>
<reference evidence="8 9" key="1">
    <citation type="submission" date="2019-08" db="EMBL/GenBank/DDBJ databases">
        <title>Deep-cultivation of Planctomycetes and their phenomic and genomic characterization uncovers novel biology.</title>
        <authorList>
            <person name="Wiegand S."/>
            <person name="Jogler M."/>
            <person name="Boedeker C."/>
            <person name="Pinto D."/>
            <person name="Vollmers J."/>
            <person name="Rivas-Marin E."/>
            <person name="Kohn T."/>
            <person name="Peeters S.H."/>
            <person name="Heuer A."/>
            <person name="Rast P."/>
            <person name="Oberbeckmann S."/>
            <person name="Bunk B."/>
            <person name="Jeske O."/>
            <person name="Meyerdierks A."/>
            <person name="Storesund J.E."/>
            <person name="Kallscheuer N."/>
            <person name="Luecker S."/>
            <person name="Lage O.M."/>
            <person name="Pohl T."/>
            <person name="Merkel B.J."/>
            <person name="Hornburger P."/>
            <person name="Mueller R.-W."/>
            <person name="Bruemmer F."/>
            <person name="Labrenz M."/>
            <person name="Spormann A.M."/>
            <person name="Op den Camp H."/>
            <person name="Overmann J."/>
            <person name="Amann R."/>
            <person name="Jetten M.S.M."/>
            <person name="Mascher T."/>
            <person name="Medema M.H."/>
            <person name="Devos D.P."/>
            <person name="Kaster A.-K."/>
            <person name="Ovreas L."/>
            <person name="Rohde M."/>
            <person name="Galperin M.Y."/>
            <person name="Jogler C."/>
        </authorList>
    </citation>
    <scope>NUCLEOTIDE SEQUENCE [LARGE SCALE GENOMIC DNA]</scope>
    <source>
        <strain evidence="8 9">UC8</strain>
    </source>
</reference>
<evidence type="ECO:0000256" key="4">
    <source>
        <dbReference type="ARBA" id="ARBA00022989"/>
    </source>
</evidence>
<evidence type="ECO:0000313" key="9">
    <source>
        <dbReference type="Proteomes" id="UP000325286"/>
    </source>
</evidence>
<dbReference type="PANTHER" id="PTHR35007:SF2">
    <property type="entry name" value="PILUS ASSEMBLE PROTEIN"/>
    <property type="match status" value="1"/>
</dbReference>
<keyword evidence="9" id="KW-1185">Reference proteome</keyword>
<protein>
    <submittedName>
        <fullName evidence="8">Bacterial type II secretion system protein F domain protein</fullName>
    </submittedName>
</protein>
<name>A0A5B9QRD7_9BACT</name>
<feature type="transmembrane region" description="Helical" evidence="6">
    <location>
        <begin position="6"/>
        <end position="27"/>
    </location>
</feature>
<gene>
    <name evidence="8" type="ORF">UC8_16120</name>
</gene>
<organism evidence="8 9">
    <name type="scientific">Roseimaritima ulvae</name>
    <dbReference type="NCBI Taxonomy" id="980254"/>
    <lineage>
        <taxon>Bacteria</taxon>
        <taxon>Pseudomonadati</taxon>
        <taxon>Planctomycetota</taxon>
        <taxon>Planctomycetia</taxon>
        <taxon>Pirellulales</taxon>
        <taxon>Pirellulaceae</taxon>
        <taxon>Roseimaritima</taxon>
    </lineage>
</organism>
<dbReference type="KEGG" id="rul:UC8_16120"/>
<dbReference type="RefSeq" id="WP_068133175.1">
    <property type="nucleotide sequence ID" value="NZ_CP042914.1"/>
</dbReference>
<dbReference type="Proteomes" id="UP000325286">
    <property type="component" value="Chromosome"/>
</dbReference>
<evidence type="ECO:0000256" key="6">
    <source>
        <dbReference type="SAM" id="Phobius"/>
    </source>
</evidence>
<feature type="transmembrane region" description="Helical" evidence="6">
    <location>
        <begin position="108"/>
        <end position="128"/>
    </location>
</feature>